<dbReference type="GO" id="GO:0004061">
    <property type="term" value="F:arylformamidase activity"/>
    <property type="evidence" value="ECO:0007669"/>
    <property type="project" value="InterPro"/>
</dbReference>
<name>A0A537JKY8_9BACT</name>
<dbReference type="Gene3D" id="3.50.30.50">
    <property type="entry name" value="Putative cyclase"/>
    <property type="match status" value="1"/>
</dbReference>
<comment type="caution">
    <text evidence="1">The sequence shown here is derived from an EMBL/GenBank/DDBJ whole genome shotgun (WGS) entry which is preliminary data.</text>
</comment>
<evidence type="ECO:0000313" key="1">
    <source>
        <dbReference type="EMBL" id="TMI84221.1"/>
    </source>
</evidence>
<dbReference type="Pfam" id="PF04199">
    <property type="entry name" value="Cyclase"/>
    <property type="match status" value="1"/>
</dbReference>
<proteinExistence type="predicted"/>
<dbReference type="Proteomes" id="UP000318093">
    <property type="component" value="Unassembled WGS sequence"/>
</dbReference>
<gene>
    <name evidence="1" type="ORF">E6H03_02280</name>
</gene>
<dbReference type="SUPFAM" id="SSF102198">
    <property type="entry name" value="Putative cyclase"/>
    <property type="match status" value="1"/>
</dbReference>
<dbReference type="AlphaFoldDB" id="A0A537JKY8"/>
<dbReference type="PANTHER" id="PTHR31118:SF32">
    <property type="entry name" value="KYNURENINE FORMAMIDASE"/>
    <property type="match status" value="1"/>
</dbReference>
<sequence length="269" mass="30540">MAVKPVDMSRFRVLDLSQNFSVDSPPFAFYEGPTIKWVKKMAFEGVNAQLISSTNHIATHLDSPLHFNDPGPDVAGIPLEDLFGPACVVDLSQFGVGDYDIYGPEHFERWEQQTGIRIERGDILVIHTGYHRFYPANWTASCGPVEPDETRYFIKHPGPTRVVDRGIRWMAIDAISTDHPFNTNIRRARPDLVPEVEKKIGMSIDEAFPWPRAYQATHTYLFPKGVFHVENVGGMIDEVLDTRVWFGAFPFRFKGGEAAFCRCFAFVQK</sequence>
<evidence type="ECO:0000313" key="2">
    <source>
        <dbReference type="Proteomes" id="UP000318093"/>
    </source>
</evidence>
<dbReference type="InterPro" id="IPR007325">
    <property type="entry name" value="KFase/CYL"/>
</dbReference>
<protein>
    <submittedName>
        <fullName evidence="1">Cyclase family protein</fullName>
    </submittedName>
</protein>
<dbReference type="InterPro" id="IPR037175">
    <property type="entry name" value="KFase_sf"/>
</dbReference>
<dbReference type="GO" id="GO:0019441">
    <property type="term" value="P:L-tryptophan catabolic process to kynurenine"/>
    <property type="evidence" value="ECO:0007669"/>
    <property type="project" value="InterPro"/>
</dbReference>
<reference evidence="1 2" key="1">
    <citation type="journal article" date="2019" name="Nat. Microbiol.">
        <title>Mediterranean grassland soil C-N compound turnover is dependent on rainfall and depth, and is mediated by genomically divergent microorganisms.</title>
        <authorList>
            <person name="Diamond S."/>
            <person name="Andeer P.F."/>
            <person name="Li Z."/>
            <person name="Crits-Christoph A."/>
            <person name="Burstein D."/>
            <person name="Anantharaman K."/>
            <person name="Lane K.R."/>
            <person name="Thomas B.C."/>
            <person name="Pan C."/>
            <person name="Northen T.R."/>
            <person name="Banfield J.F."/>
        </authorList>
    </citation>
    <scope>NUCLEOTIDE SEQUENCE [LARGE SCALE GENOMIC DNA]</scope>
    <source>
        <strain evidence="1">NP_6</strain>
    </source>
</reference>
<dbReference type="PANTHER" id="PTHR31118">
    <property type="entry name" value="CYCLASE-LIKE PROTEIN 2"/>
    <property type="match status" value="1"/>
</dbReference>
<organism evidence="1 2">
    <name type="scientific">Candidatus Segetimicrobium genomatis</name>
    <dbReference type="NCBI Taxonomy" id="2569760"/>
    <lineage>
        <taxon>Bacteria</taxon>
        <taxon>Bacillati</taxon>
        <taxon>Candidatus Sysuimicrobiota</taxon>
        <taxon>Candidatus Sysuimicrobiia</taxon>
        <taxon>Candidatus Sysuimicrobiales</taxon>
        <taxon>Candidatus Segetimicrobiaceae</taxon>
        <taxon>Candidatus Segetimicrobium</taxon>
    </lineage>
</organism>
<accession>A0A537JKY8</accession>
<dbReference type="EMBL" id="VBAN01000073">
    <property type="protein sequence ID" value="TMI84221.1"/>
    <property type="molecule type" value="Genomic_DNA"/>
</dbReference>